<dbReference type="Proteomes" id="UP000261500">
    <property type="component" value="Unplaced"/>
</dbReference>
<feature type="chain" id="PRO_5017228904" description="Secreted protein" evidence="1">
    <location>
        <begin position="23"/>
        <end position="100"/>
    </location>
</feature>
<organism evidence="2 3">
    <name type="scientific">Poecilia latipinna</name>
    <name type="common">sailfin molly</name>
    <dbReference type="NCBI Taxonomy" id="48699"/>
    <lineage>
        <taxon>Eukaryota</taxon>
        <taxon>Metazoa</taxon>
        <taxon>Chordata</taxon>
        <taxon>Craniata</taxon>
        <taxon>Vertebrata</taxon>
        <taxon>Euteleostomi</taxon>
        <taxon>Actinopterygii</taxon>
        <taxon>Neopterygii</taxon>
        <taxon>Teleostei</taxon>
        <taxon>Neoteleostei</taxon>
        <taxon>Acanthomorphata</taxon>
        <taxon>Ovalentaria</taxon>
        <taxon>Atherinomorphae</taxon>
        <taxon>Cyprinodontiformes</taxon>
        <taxon>Poeciliidae</taxon>
        <taxon>Poeciliinae</taxon>
        <taxon>Poecilia</taxon>
    </lineage>
</organism>
<evidence type="ECO:0000256" key="1">
    <source>
        <dbReference type="SAM" id="SignalP"/>
    </source>
</evidence>
<reference evidence="2" key="1">
    <citation type="submission" date="2025-08" db="UniProtKB">
        <authorList>
            <consortium name="Ensembl"/>
        </authorList>
    </citation>
    <scope>IDENTIFICATION</scope>
</reference>
<dbReference type="Ensembl" id="ENSPLAT00000000653.1">
    <property type="protein sequence ID" value="ENSPLAP00000025509.1"/>
    <property type="gene ID" value="ENSPLAG00000012570.1"/>
</dbReference>
<protein>
    <recommendedName>
        <fullName evidence="4">Secreted protein</fullName>
    </recommendedName>
</protein>
<sequence>MFVLPLFMLALLTRNFQNAVLGLHHQLLREVLEDGREAERLVEDAAGLVPERVPARGALQGEGNASLGHAGCGQSEEVRKVLTDGAICSLGSVNDFFFFF</sequence>
<dbReference type="AlphaFoldDB" id="A0A3B3VL13"/>
<keyword evidence="1" id="KW-0732">Signal</keyword>
<feature type="signal peptide" evidence="1">
    <location>
        <begin position="1"/>
        <end position="22"/>
    </location>
</feature>
<dbReference type="STRING" id="48699.ENSPLAP00000025509"/>
<proteinExistence type="predicted"/>
<name>A0A3B3VL13_9TELE</name>
<keyword evidence="3" id="KW-1185">Reference proteome</keyword>
<evidence type="ECO:0000313" key="2">
    <source>
        <dbReference type="Ensembl" id="ENSPLAP00000025509.1"/>
    </source>
</evidence>
<dbReference type="GeneTree" id="ENSGT00940000175931"/>
<reference evidence="2" key="2">
    <citation type="submission" date="2025-09" db="UniProtKB">
        <authorList>
            <consortium name="Ensembl"/>
        </authorList>
    </citation>
    <scope>IDENTIFICATION</scope>
</reference>
<evidence type="ECO:0000313" key="3">
    <source>
        <dbReference type="Proteomes" id="UP000261500"/>
    </source>
</evidence>
<accession>A0A3B3VL13</accession>
<evidence type="ECO:0008006" key="4">
    <source>
        <dbReference type="Google" id="ProtNLM"/>
    </source>
</evidence>